<accession>A0A4Z2IZ82</accession>
<evidence type="ECO:0000313" key="2">
    <source>
        <dbReference type="Proteomes" id="UP000314294"/>
    </source>
</evidence>
<dbReference type="Proteomes" id="UP000314294">
    <property type="component" value="Unassembled WGS sequence"/>
</dbReference>
<name>A0A4Z2IZ82_9TELE</name>
<sequence>MGEGGREAGLKASDICSALRCHLVYRFDSESVTSGVEEMELISEAEAPPVGLFIKDRLSMQSSFTLTVTKIKLDDPSEVKSLRPAAVSSLIHSPHPRVFKRTQIATFQGISRCC</sequence>
<comment type="caution">
    <text evidence="1">The sequence shown here is derived from an EMBL/GenBank/DDBJ whole genome shotgun (WGS) entry which is preliminary data.</text>
</comment>
<protein>
    <submittedName>
        <fullName evidence="1">Uncharacterized protein</fullName>
    </submittedName>
</protein>
<organism evidence="1 2">
    <name type="scientific">Liparis tanakae</name>
    <name type="common">Tanaka's snailfish</name>
    <dbReference type="NCBI Taxonomy" id="230148"/>
    <lineage>
        <taxon>Eukaryota</taxon>
        <taxon>Metazoa</taxon>
        <taxon>Chordata</taxon>
        <taxon>Craniata</taxon>
        <taxon>Vertebrata</taxon>
        <taxon>Euteleostomi</taxon>
        <taxon>Actinopterygii</taxon>
        <taxon>Neopterygii</taxon>
        <taxon>Teleostei</taxon>
        <taxon>Neoteleostei</taxon>
        <taxon>Acanthomorphata</taxon>
        <taxon>Eupercaria</taxon>
        <taxon>Perciformes</taxon>
        <taxon>Cottioidei</taxon>
        <taxon>Cottales</taxon>
        <taxon>Liparidae</taxon>
        <taxon>Liparis</taxon>
    </lineage>
</organism>
<evidence type="ECO:0000313" key="1">
    <source>
        <dbReference type="EMBL" id="TNN82503.1"/>
    </source>
</evidence>
<dbReference type="EMBL" id="SRLO01000039">
    <property type="protein sequence ID" value="TNN82503.1"/>
    <property type="molecule type" value="Genomic_DNA"/>
</dbReference>
<reference evidence="1 2" key="1">
    <citation type="submission" date="2019-03" db="EMBL/GenBank/DDBJ databases">
        <title>First draft genome of Liparis tanakae, snailfish: a comprehensive survey of snailfish specific genes.</title>
        <authorList>
            <person name="Kim W."/>
            <person name="Song I."/>
            <person name="Jeong J.-H."/>
            <person name="Kim D."/>
            <person name="Kim S."/>
            <person name="Ryu S."/>
            <person name="Song J.Y."/>
            <person name="Lee S.K."/>
        </authorList>
    </citation>
    <scope>NUCLEOTIDE SEQUENCE [LARGE SCALE GENOMIC DNA]</scope>
    <source>
        <tissue evidence="1">Muscle</tissue>
    </source>
</reference>
<gene>
    <name evidence="1" type="ORF">EYF80_007338</name>
</gene>
<keyword evidence="2" id="KW-1185">Reference proteome</keyword>
<proteinExistence type="predicted"/>
<dbReference type="AlphaFoldDB" id="A0A4Z2IZ82"/>